<proteinExistence type="predicted"/>
<feature type="compositionally biased region" description="Acidic residues" evidence="1">
    <location>
        <begin position="407"/>
        <end position="418"/>
    </location>
</feature>
<evidence type="ECO:0000313" key="3">
    <source>
        <dbReference type="Proteomes" id="UP001211907"/>
    </source>
</evidence>
<comment type="caution">
    <text evidence="2">The sequence shown here is derived from an EMBL/GenBank/DDBJ whole genome shotgun (WGS) entry which is preliminary data.</text>
</comment>
<dbReference type="EMBL" id="JADGJH010004853">
    <property type="protein sequence ID" value="KAJ3083502.1"/>
    <property type="molecule type" value="Genomic_DNA"/>
</dbReference>
<feature type="region of interest" description="Disordered" evidence="1">
    <location>
        <begin position="405"/>
        <end position="443"/>
    </location>
</feature>
<feature type="compositionally biased region" description="Polar residues" evidence="1">
    <location>
        <begin position="248"/>
        <end position="259"/>
    </location>
</feature>
<dbReference type="Proteomes" id="UP001211907">
    <property type="component" value="Unassembled WGS sequence"/>
</dbReference>
<feature type="region of interest" description="Disordered" evidence="1">
    <location>
        <begin position="248"/>
        <end position="298"/>
    </location>
</feature>
<feature type="compositionally biased region" description="Basic residues" evidence="1">
    <location>
        <begin position="274"/>
        <end position="283"/>
    </location>
</feature>
<evidence type="ECO:0000313" key="2">
    <source>
        <dbReference type="EMBL" id="KAJ3083502.1"/>
    </source>
</evidence>
<gene>
    <name evidence="2" type="ORF">HK100_009449</name>
</gene>
<protein>
    <submittedName>
        <fullName evidence="2">Uncharacterized protein</fullName>
    </submittedName>
</protein>
<dbReference type="AlphaFoldDB" id="A0AAD5X606"/>
<keyword evidence="3" id="KW-1185">Reference proteome</keyword>
<accession>A0AAD5X606</accession>
<name>A0AAD5X606_9FUNG</name>
<sequence length="443" mass="49972">MEEGIITYTANCTEKNERINQLGEEEKTFIEESTEIREKFEKLSNRVRLSSTRIIGYDRNGSMYLWIDLGYSDEQSFQISSTEQNEVSDDSNEVTNENSIDIRKKYRICGILVDSTNSSQSEILKTEPSSPASATNICESQLPTSVFAYIDSVKLLKQYAKNLNDRGFRERDLLISLRERLLSTGIILPNPIAQAYRRDWRLFESSTVPTSESELEFDAGLNAFGVWIEELGKPIKLEVSARTTDTTDLNASNESLSISKNDDETTAASTTARKATRSSRLRSKSNSTDSDLPPHKACENAGINLAKERLRELIHIPGTMGKHHTTATTDRKERLEVDAIETLGHAADTASTIVSRKFGRATVSELEVRFERCETWSMFCLLIADIIRENGLKRLNEFLEDTRDGGWVEEDEDTTEADEAAKGKGIQRKSVLTRKPRKISRVE</sequence>
<organism evidence="2 3">
    <name type="scientific">Physocladia obscura</name>
    <dbReference type="NCBI Taxonomy" id="109957"/>
    <lineage>
        <taxon>Eukaryota</taxon>
        <taxon>Fungi</taxon>
        <taxon>Fungi incertae sedis</taxon>
        <taxon>Chytridiomycota</taxon>
        <taxon>Chytridiomycota incertae sedis</taxon>
        <taxon>Chytridiomycetes</taxon>
        <taxon>Chytridiales</taxon>
        <taxon>Chytriomycetaceae</taxon>
        <taxon>Physocladia</taxon>
    </lineage>
</organism>
<feature type="compositionally biased region" description="Basic residues" evidence="1">
    <location>
        <begin position="425"/>
        <end position="443"/>
    </location>
</feature>
<evidence type="ECO:0000256" key="1">
    <source>
        <dbReference type="SAM" id="MobiDB-lite"/>
    </source>
</evidence>
<reference evidence="2" key="1">
    <citation type="submission" date="2020-05" db="EMBL/GenBank/DDBJ databases">
        <title>Phylogenomic resolution of chytrid fungi.</title>
        <authorList>
            <person name="Stajich J.E."/>
            <person name="Amses K."/>
            <person name="Simmons R."/>
            <person name="Seto K."/>
            <person name="Myers J."/>
            <person name="Bonds A."/>
            <person name="Quandt C.A."/>
            <person name="Barry K."/>
            <person name="Liu P."/>
            <person name="Grigoriev I."/>
            <person name="Longcore J.E."/>
            <person name="James T.Y."/>
        </authorList>
    </citation>
    <scope>NUCLEOTIDE SEQUENCE</scope>
    <source>
        <strain evidence="2">JEL0513</strain>
    </source>
</reference>